<dbReference type="AlphaFoldDB" id="A0AAW6T911"/>
<evidence type="ECO:0000256" key="1">
    <source>
        <dbReference type="ARBA" id="ARBA00022679"/>
    </source>
</evidence>
<dbReference type="RefSeq" id="WP_281487425.1">
    <property type="nucleotide sequence ID" value="NZ_JASATX010000001.1"/>
</dbReference>
<evidence type="ECO:0000313" key="7">
    <source>
        <dbReference type="Proteomes" id="UP001321506"/>
    </source>
</evidence>
<keyword evidence="7" id="KW-1185">Reference proteome</keyword>
<dbReference type="SUPFAM" id="SSF55874">
    <property type="entry name" value="ATPase domain of HSP90 chaperone/DNA topoisomerase II/histidine kinase"/>
    <property type="match status" value="1"/>
</dbReference>
<dbReference type="GO" id="GO:0000160">
    <property type="term" value="P:phosphorelay signal transduction system"/>
    <property type="evidence" value="ECO:0007669"/>
    <property type="project" value="UniProtKB-KW"/>
</dbReference>
<keyword evidence="5" id="KW-1133">Transmembrane helix</keyword>
<reference evidence="6 7" key="1">
    <citation type="submission" date="2023-04" db="EMBL/GenBank/DDBJ databases">
        <title>Klugiella caeni sp. nov. isolated from the sludge of biochemical tank.</title>
        <authorList>
            <person name="Geng K."/>
        </authorList>
    </citation>
    <scope>NUCLEOTIDE SEQUENCE [LARGE SCALE GENOMIC DNA]</scope>
    <source>
        <strain evidence="6 7">YN-L-19</strain>
    </source>
</reference>
<gene>
    <name evidence="6" type="ORF">QF206_01470</name>
</gene>
<organism evidence="6 7">
    <name type="scientific">Ruicaihuangia caeni</name>
    <dbReference type="NCBI Taxonomy" id="3042517"/>
    <lineage>
        <taxon>Bacteria</taxon>
        <taxon>Bacillati</taxon>
        <taxon>Actinomycetota</taxon>
        <taxon>Actinomycetes</taxon>
        <taxon>Micrococcales</taxon>
        <taxon>Microbacteriaceae</taxon>
        <taxon>Ruicaihuangia</taxon>
    </lineage>
</organism>
<evidence type="ECO:0000313" key="6">
    <source>
        <dbReference type="EMBL" id="MDI2097637.1"/>
    </source>
</evidence>
<dbReference type="Gene3D" id="3.30.565.10">
    <property type="entry name" value="Histidine kinase-like ATPase, C-terminal domain"/>
    <property type="match status" value="1"/>
</dbReference>
<keyword evidence="3" id="KW-0902">Two-component regulatory system</keyword>
<protein>
    <recommendedName>
        <fullName evidence="8">Histidine kinase/HSP90-like ATPase domain-containing protein</fullName>
    </recommendedName>
</protein>
<evidence type="ECO:0000256" key="5">
    <source>
        <dbReference type="SAM" id="Phobius"/>
    </source>
</evidence>
<proteinExistence type="predicted"/>
<keyword evidence="5" id="KW-0472">Membrane</keyword>
<keyword evidence="2" id="KW-0418">Kinase</keyword>
<dbReference type="GO" id="GO:0016301">
    <property type="term" value="F:kinase activity"/>
    <property type="evidence" value="ECO:0007669"/>
    <property type="project" value="UniProtKB-KW"/>
</dbReference>
<dbReference type="Proteomes" id="UP001321506">
    <property type="component" value="Unassembled WGS sequence"/>
</dbReference>
<dbReference type="InterPro" id="IPR036890">
    <property type="entry name" value="HATPase_C_sf"/>
</dbReference>
<comment type="caution">
    <text evidence="6">The sequence shown here is derived from an EMBL/GenBank/DDBJ whole genome shotgun (WGS) entry which is preliminary data.</text>
</comment>
<evidence type="ECO:0000256" key="3">
    <source>
        <dbReference type="ARBA" id="ARBA00023012"/>
    </source>
</evidence>
<dbReference type="PANTHER" id="PTHR24421:SF61">
    <property type="entry name" value="OXYGEN SENSOR HISTIDINE KINASE NREB"/>
    <property type="match status" value="1"/>
</dbReference>
<feature type="transmembrane region" description="Helical" evidence="5">
    <location>
        <begin position="51"/>
        <end position="70"/>
    </location>
</feature>
<feature type="transmembrane region" description="Helical" evidence="5">
    <location>
        <begin position="21"/>
        <end position="39"/>
    </location>
</feature>
<evidence type="ECO:0008006" key="8">
    <source>
        <dbReference type="Google" id="ProtNLM"/>
    </source>
</evidence>
<evidence type="ECO:0000256" key="2">
    <source>
        <dbReference type="ARBA" id="ARBA00022777"/>
    </source>
</evidence>
<accession>A0AAW6T911</accession>
<dbReference type="InterPro" id="IPR050482">
    <property type="entry name" value="Sensor_HK_TwoCompSys"/>
</dbReference>
<dbReference type="EMBL" id="JASATX010000001">
    <property type="protein sequence ID" value="MDI2097637.1"/>
    <property type="molecule type" value="Genomic_DNA"/>
</dbReference>
<feature type="region of interest" description="Disordered" evidence="4">
    <location>
        <begin position="259"/>
        <end position="296"/>
    </location>
</feature>
<name>A0AAW6T911_9MICO</name>
<feature type="transmembrane region" description="Helical" evidence="5">
    <location>
        <begin position="77"/>
        <end position="94"/>
    </location>
</feature>
<feature type="compositionally biased region" description="Basic and acidic residues" evidence="4">
    <location>
        <begin position="267"/>
        <end position="283"/>
    </location>
</feature>
<keyword evidence="1" id="KW-0808">Transferase</keyword>
<feature type="transmembrane region" description="Helical" evidence="5">
    <location>
        <begin position="160"/>
        <end position="179"/>
    </location>
</feature>
<feature type="transmembrane region" description="Helical" evidence="5">
    <location>
        <begin position="131"/>
        <end position="154"/>
    </location>
</feature>
<dbReference type="PANTHER" id="PTHR24421">
    <property type="entry name" value="NITRATE/NITRITE SENSOR PROTEIN NARX-RELATED"/>
    <property type="match status" value="1"/>
</dbReference>
<sequence length="429" mass="44606">MGIRVLPGAAVAAVNSGSISRVTLVVGAVTLISTVPVLLETLLVRGRAHELPLPLLMLAVMFVGVLAAILRPRASVVLTYLVVGGAAGAAYQVALLHAEPALLDEALFLLNRPMLALTAVGAGVTTPRVGIAWLAVGFTVATASGAAASVIAGVPYRPGFGPAMVLVVGSVAYLTLAAVQRRARRRMPNFDELEREMLQIAHGQRLAKRTTAVVHDTLLGDLAVIMNLRGAIDHRTSQWLRTDLDTVKRAEWLSIDHAAGKSASDPASDRGDDGARTDAEKRSAGGPGSANASHDRSLRQTLAALVSEYQWRGLSVQLTVADSADGRLGAEASAALVAAARASLENVLRHSGSSSAELDVVADDQELAALIVDQGVGFDPGEVRADRLGLRVSVRERMEGVGGRARIWSSHGVGTSVMLTLPAPLGGAS</sequence>
<evidence type="ECO:0000256" key="4">
    <source>
        <dbReference type="SAM" id="MobiDB-lite"/>
    </source>
</evidence>
<keyword evidence="5" id="KW-0812">Transmembrane</keyword>